<accession>A0A139ISD9</accession>
<dbReference type="EMBL" id="LFZO01000017">
    <property type="protein sequence ID" value="KXT17615.1"/>
    <property type="molecule type" value="Genomic_DNA"/>
</dbReference>
<protein>
    <submittedName>
        <fullName evidence="2">Uncharacterized protein</fullName>
    </submittedName>
</protein>
<feature type="region of interest" description="Disordered" evidence="1">
    <location>
        <begin position="132"/>
        <end position="315"/>
    </location>
</feature>
<evidence type="ECO:0000313" key="2">
    <source>
        <dbReference type="EMBL" id="KXT17615.1"/>
    </source>
</evidence>
<dbReference type="Proteomes" id="UP000073492">
    <property type="component" value="Unassembled WGS sequence"/>
</dbReference>
<dbReference type="OrthoDB" id="5326588at2759"/>
<feature type="compositionally biased region" description="Low complexity" evidence="1">
    <location>
        <begin position="191"/>
        <end position="210"/>
    </location>
</feature>
<name>A0A139ISD9_9PEZI</name>
<feature type="compositionally biased region" description="Basic and acidic residues" evidence="1">
    <location>
        <begin position="1"/>
        <end position="13"/>
    </location>
</feature>
<proteinExistence type="predicted"/>
<feature type="region of interest" description="Disordered" evidence="1">
    <location>
        <begin position="1"/>
        <end position="36"/>
    </location>
</feature>
<reference evidence="2 3" key="1">
    <citation type="submission" date="2015-07" db="EMBL/GenBank/DDBJ databases">
        <title>Comparative genomics of the Sigatoka disease complex on banana suggests a link between parallel evolutionary changes in Pseudocercospora fijiensis and Pseudocercospora eumusae and increased virulence on the banana host.</title>
        <authorList>
            <person name="Chang T.-C."/>
            <person name="Salvucci A."/>
            <person name="Crous P.W."/>
            <person name="Stergiopoulos I."/>
        </authorList>
    </citation>
    <scope>NUCLEOTIDE SEQUENCE [LARGE SCALE GENOMIC DNA]</scope>
    <source>
        <strain evidence="2 3">CBS 116634</strain>
    </source>
</reference>
<comment type="caution">
    <text evidence="2">The sequence shown here is derived from an EMBL/GenBank/DDBJ whole genome shotgun (WGS) entry which is preliminary data.</text>
</comment>
<feature type="compositionally biased region" description="Basic and acidic residues" evidence="1">
    <location>
        <begin position="140"/>
        <end position="153"/>
    </location>
</feature>
<keyword evidence="3" id="KW-1185">Reference proteome</keyword>
<gene>
    <name evidence="2" type="ORF">AC579_10140</name>
</gene>
<feature type="compositionally biased region" description="Basic and acidic residues" evidence="1">
    <location>
        <begin position="301"/>
        <end position="311"/>
    </location>
</feature>
<dbReference type="AlphaFoldDB" id="A0A139ISD9"/>
<feature type="compositionally biased region" description="Polar residues" evidence="1">
    <location>
        <begin position="239"/>
        <end position="263"/>
    </location>
</feature>
<sequence length="499" mass="53509">MAERERASRDREGSSTTRRQSFRRSLADAELPEEDVERLEAKRKQLDESIHKYIAAKEREYKSFEKEVIQKHKVRGEPIGSPLVVTAVVDDDEAATTLEARQSVAGLTDRRASIERDREFVGVFTPAFLPALDVNNAPHVGREEAEAERERADSAPPLASLSNKKTAGPDGVLRANSDPTVQATPKRPVHLQLSGRTSSSGSSADGKLPSALKSPTHRPRKKRVSLAVGDSIVAPSDNVPLTLNSHNNAPSHSRTRSPASSERSNGKAPATADMPRSINPADSSTAPFSPLARATMTSQSHKAEQTRKDSPHAVVALSSSAVNVSLPSTSPLKQDVDGDLDFGLGGDEALSDQAVEDSAADSENDVTGRVARLGTFPNSEDVIYESSEGLSPEGAEESDDHAEHIEFRPSSVQQSNAPGFRRPSATIDPVYMGSNYDRAEHSAVTNEIYGSSFNRPSSKGSFTAGSLGESFMAQNAERLMRNRAASGETQTSEGGIVAF</sequence>
<organism evidence="2 3">
    <name type="scientific">Pseudocercospora musae</name>
    <dbReference type="NCBI Taxonomy" id="113226"/>
    <lineage>
        <taxon>Eukaryota</taxon>
        <taxon>Fungi</taxon>
        <taxon>Dikarya</taxon>
        <taxon>Ascomycota</taxon>
        <taxon>Pezizomycotina</taxon>
        <taxon>Dothideomycetes</taxon>
        <taxon>Dothideomycetidae</taxon>
        <taxon>Mycosphaerellales</taxon>
        <taxon>Mycosphaerellaceae</taxon>
        <taxon>Pseudocercospora</taxon>
    </lineage>
</organism>
<evidence type="ECO:0000256" key="1">
    <source>
        <dbReference type="SAM" id="MobiDB-lite"/>
    </source>
</evidence>
<feature type="compositionally biased region" description="Basic residues" evidence="1">
    <location>
        <begin position="215"/>
        <end position="224"/>
    </location>
</feature>
<evidence type="ECO:0000313" key="3">
    <source>
        <dbReference type="Proteomes" id="UP000073492"/>
    </source>
</evidence>